<sequence>MEYRDLMKWKGYISLHELMEPEENSLRVLIDRCVVGNESEAIEVGERVMMGFPIEVDEGLPIIQLDFESYVSYNVINESFTVLDEYEVFEGDVFRIYTKSRYLDFITLGTIAEDIYADQHFVHYQLVCLNHIIDIISYEEPKITELGRVSFSIKFE</sequence>
<name>A0A8J2VFM3_9BACL</name>
<comment type="caution">
    <text evidence="1">The sequence shown here is derived from an EMBL/GenBank/DDBJ whole genome shotgun (WGS) entry which is preliminary data.</text>
</comment>
<dbReference type="Proteomes" id="UP000625210">
    <property type="component" value="Unassembled WGS sequence"/>
</dbReference>
<accession>A0A8J2VFM3</accession>
<organism evidence="1 2">
    <name type="scientific">Marinithermofilum abyssi</name>
    <dbReference type="NCBI Taxonomy" id="1571185"/>
    <lineage>
        <taxon>Bacteria</taxon>
        <taxon>Bacillati</taxon>
        <taxon>Bacillota</taxon>
        <taxon>Bacilli</taxon>
        <taxon>Bacillales</taxon>
        <taxon>Thermoactinomycetaceae</taxon>
        <taxon>Marinithermofilum</taxon>
    </lineage>
</organism>
<dbReference type="AlphaFoldDB" id="A0A8J2VFM3"/>
<dbReference type="RefSeq" id="WP_188645962.1">
    <property type="nucleotide sequence ID" value="NZ_BMHQ01000001.1"/>
</dbReference>
<evidence type="ECO:0000313" key="1">
    <source>
        <dbReference type="EMBL" id="GGE03736.1"/>
    </source>
</evidence>
<dbReference type="EMBL" id="BMHQ01000001">
    <property type="protein sequence ID" value="GGE03736.1"/>
    <property type="molecule type" value="Genomic_DNA"/>
</dbReference>
<reference evidence="1" key="2">
    <citation type="submission" date="2020-09" db="EMBL/GenBank/DDBJ databases">
        <authorList>
            <person name="Sun Q."/>
            <person name="Zhou Y."/>
        </authorList>
    </citation>
    <scope>NUCLEOTIDE SEQUENCE</scope>
    <source>
        <strain evidence="1">CGMCC 1.15179</strain>
    </source>
</reference>
<proteinExistence type="predicted"/>
<keyword evidence="2" id="KW-1185">Reference proteome</keyword>
<protein>
    <submittedName>
        <fullName evidence="1">Uncharacterized protein</fullName>
    </submittedName>
</protein>
<evidence type="ECO:0000313" key="2">
    <source>
        <dbReference type="Proteomes" id="UP000625210"/>
    </source>
</evidence>
<gene>
    <name evidence="1" type="ORF">GCM10011571_00800</name>
</gene>
<reference evidence="1" key="1">
    <citation type="journal article" date="2014" name="Int. J. Syst. Evol. Microbiol.">
        <title>Complete genome sequence of Corynebacterium casei LMG S-19264T (=DSM 44701T), isolated from a smear-ripened cheese.</title>
        <authorList>
            <consortium name="US DOE Joint Genome Institute (JGI-PGF)"/>
            <person name="Walter F."/>
            <person name="Albersmeier A."/>
            <person name="Kalinowski J."/>
            <person name="Ruckert C."/>
        </authorList>
    </citation>
    <scope>NUCLEOTIDE SEQUENCE</scope>
    <source>
        <strain evidence="1">CGMCC 1.15179</strain>
    </source>
</reference>